<protein>
    <submittedName>
        <fullName evidence="2">Uncharacterized protein</fullName>
    </submittedName>
</protein>
<keyword evidence="3" id="KW-1185">Reference proteome</keyword>
<dbReference type="Proteomes" id="UP000389128">
    <property type="component" value="Unassembled WGS sequence"/>
</dbReference>
<reference evidence="2 3" key="1">
    <citation type="submission" date="2019-01" db="EMBL/GenBank/DDBJ databases">
        <title>Zoogloea oleivorans genome sequencing and assembly.</title>
        <authorList>
            <person name="Tancsics A."/>
            <person name="Farkas M."/>
            <person name="Kriszt B."/>
            <person name="Maroti G."/>
            <person name="Horvath B."/>
        </authorList>
    </citation>
    <scope>NUCLEOTIDE SEQUENCE [LARGE SCALE GENOMIC DNA]</scope>
    <source>
        <strain evidence="2 3">Buc</strain>
    </source>
</reference>
<sequence length="76" mass="8032">MANRTLGTRQKLVFRGPDKGPGKAGVTGPRNPLVVPALLRKAGPHGKVAGALRQEEKRSAARQLQKLLGVLPTDGE</sequence>
<comment type="caution">
    <text evidence="2">The sequence shown here is derived from an EMBL/GenBank/DDBJ whole genome shotgun (WGS) entry which is preliminary data.</text>
</comment>
<organism evidence="2 3">
    <name type="scientific">Zoogloea oleivorans</name>
    <dbReference type="NCBI Taxonomy" id="1552750"/>
    <lineage>
        <taxon>Bacteria</taxon>
        <taxon>Pseudomonadati</taxon>
        <taxon>Pseudomonadota</taxon>
        <taxon>Betaproteobacteria</taxon>
        <taxon>Rhodocyclales</taxon>
        <taxon>Zoogloeaceae</taxon>
        <taxon>Zoogloea</taxon>
    </lineage>
</organism>
<name>A0A6C2D4W2_9RHOO</name>
<evidence type="ECO:0000256" key="1">
    <source>
        <dbReference type="SAM" id="MobiDB-lite"/>
    </source>
</evidence>
<accession>A0A6C2D4W2</accession>
<evidence type="ECO:0000313" key="3">
    <source>
        <dbReference type="Proteomes" id="UP000389128"/>
    </source>
</evidence>
<dbReference type="OrthoDB" id="8707008at2"/>
<dbReference type="AlphaFoldDB" id="A0A6C2D4W2"/>
<proteinExistence type="predicted"/>
<feature type="region of interest" description="Disordered" evidence="1">
    <location>
        <begin position="1"/>
        <end position="31"/>
    </location>
</feature>
<dbReference type="EMBL" id="SDKK01000004">
    <property type="protein sequence ID" value="TYC60763.1"/>
    <property type="molecule type" value="Genomic_DNA"/>
</dbReference>
<evidence type="ECO:0000313" key="2">
    <source>
        <dbReference type="EMBL" id="TYC60763.1"/>
    </source>
</evidence>
<gene>
    <name evidence="2" type="ORF">ETQ85_05020</name>
</gene>